<evidence type="ECO:0000256" key="1">
    <source>
        <dbReference type="SAM" id="MobiDB-lite"/>
    </source>
</evidence>
<evidence type="ECO:0000313" key="2">
    <source>
        <dbReference type="EMBL" id="KAJ5189375.1"/>
    </source>
</evidence>
<protein>
    <submittedName>
        <fullName evidence="2">Uncharacterized protein</fullName>
    </submittedName>
</protein>
<dbReference type="Proteomes" id="UP001150879">
    <property type="component" value="Unassembled WGS sequence"/>
</dbReference>
<reference evidence="2" key="1">
    <citation type="submission" date="2022-11" db="EMBL/GenBank/DDBJ databases">
        <authorList>
            <person name="Petersen C."/>
        </authorList>
    </citation>
    <scope>NUCLEOTIDE SEQUENCE</scope>
    <source>
        <strain evidence="2">IBT 16849</strain>
    </source>
</reference>
<sequence length="114" mass="12475">MKTKTKTLGPIPGNERYHPTLGGKYLGKYAYPNKTAENSKAVPGAFPAEELPLLPNTPPHEPKSDTDPSQGVDIGNQEDHLAGDQAQEINSSVDEVVRAEHEEMTITPTRLRSR</sequence>
<feature type="region of interest" description="Disordered" evidence="1">
    <location>
        <begin position="1"/>
        <end position="20"/>
    </location>
</feature>
<keyword evidence="3" id="KW-1185">Reference proteome</keyword>
<dbReference type="EMBL" id="JAPQKP010000005">
    <property type="protein sequence ID" value="KAJ5189375.1"/>
    <property type="molecule type" value="Genomic_DNA"/>
</dbReference>
<accession>A0A9W9J6U9</accession>
<evidence type="ECO:0000313" key="3">
    <source>
        <dbReference type="Proteomes" id="UP001150879"/>
    </source>
</evidence>
<organism evidence="2 3">
    <name type="scientific">Penicillium cf. griseofulvum</name>
    <dbReference type="NCBI Taxonomy" id="2972120"/>
    <lineage>
        <taxon>Eukaryota</taxon>
        <taxon>Fungi</taxon>
        <taxon>Dikarya</taxon>
        <taxon>Ascomycota</taxon>
        <taxon>Pezizomycotina</taxon>
        <taxon>Eurotiomycetes</taxon>
        <taxon>Eurotiomycetidae</taxon>
        <taxon>Eurotiales</taxon>
        <taxon>Aspergillaceae</taxon>
        <taxon>Penicillium</taxon>
    </lineage>
</organism>
<feature type="compositionally biased region" description="Basic and acidic residues" evidence="1">
    <location>
        <begin position="95"/>
        <end position="104"/>
    </location>
</feature>
<dbReference type="AlphaFoldDB" id="A0A9W9J6U9"/>
<proteinExistence type="predicted"/>
<gene>
    <name evidence="2" type="ORF">N7472_008389</name>
</gene>
<feature type="region of interest" description="Disordered" evidence="1">
    <location>
        <begin position="38"/>
        <end position="114"/>
    </location>
</feature>
<reference evidence="2" key="2">
    <citation type="journal article" date="2023" name="IMA Fungus">
        <title>Comparative genomic study of the Penicillium genus elucidates a diverse pangenome and 15 lateral gene transfer events.</title>
        <authorList>
            <person name="Petersen C."/>
            <person name="Sorensen T."/>
            <person name="Nielsen M.R."/>
            <person name="Sondergaard T.E."/>
            <person name="Sorensen J.L."/>
            <person name="Fitzpatrick D.A."/>
            <person name="Frisvad J.C."/>
            <person name="Nielsen K.L."/>
        </authorList>
    </citation>
    <scope>NUCLEOTIDE SEQUENCE</scope>
    <source>
        <strain evidence="2">IBT 16849</strain>
    </source>
</reference>
<name>A0A9W9J6U9_9EURO</name>
<comment type="caution">
    <text evidence="2">The sequence shown here is derived from an EMBL/GenBank/DDBJ whole genome shotgun (WGS) entry which is preliminary data.</text>
</comment>